<proteinExistence type="predicted"/>
<reference evidence="1 2" key="1">
    <citation type="submission" date="2019-08" db="EMBL/GenBank/DDBJ databases">
        <title>In-depth cultivation of the pig gut microbiome towards novel bacterial diversity and tailored functional studies.</title>
        <authorList>
            <person name="Wylensek D."/>
            <person name="Hitch T.C.A."/>
            <person name="Clavel T."/>
        </authorList>
    </citation>
    <scope>NUCLEOTIDE SEQUENCE [LARGE SCALE GENOMIC DNA]</scope>
    <source>
        <strain evidence="1 2">BSM-380-WT-5A</strain>
    </source>
</reference>
<protein>
    <submittedName>
        <fullName evidence="1">Uncharacterized protein</fullName>
    </submittedName>
</protein>
<gene>
    <name evidence="1" type="ORF">FYJ57_09990</name>
</gene>
<evidence type="ECO:0000313" key="1">
    <source>
        <dbReference type="EMBL" id="MST67046.1"/>
    </source>
</evidence>
<dbReference type="EMBL" id="VUMS01000016">
    <property type="protein sequence ID" value="MST67046.1"/>
    <property type="molecule type" value="Genomic_DNA"/>
</dbReference>
<organism evidence="1 2">
    <name type="scientific">Oliverpabstia intestinalis</name>
    <dbReference type="NCBI Taxonomy" id="2606633"/>
    <lineage>
        <taxon>Bacteria</taxon>
        <taxon>Bacillati</taxon>
        <taxon>Bacillota</taxon>
        <taxon>Clostridia</taxon>
        <taxon>Lachnospirales</taxon>
        <taxon>Lachnospiraceae</taxon>
        <taxon>Oliverpabstia</taxon>
    </lineage>
</organism>
<dbReference type="AlphaFoldDB" id="A0A7X2P413"/>
<comment type="caution">
    <text evidence="1">The sequence shown here is derived from an EMBL/GenBank/DDBJ whole genome shotgun (WGS) entry which is preliminary data.</text>
</comment>
<dbReference type="RefSeq" id="WP_154432513.1">
    <property type="nucleotide sequence ID" value="NZ_JBQHQP010000009.1"/>
</dbReference>
<name>A0A7X2P413_9FIRM</name>
<sequence length="72" mass="8143">MSKHLAGQWLLNSYEKTIKLGQTDKDGTLYDVTTITLYDGSYMGIKIYGLDDLDMIFAVSEDTANYLSGYFE</sequence>
<dbReference type="Proteomes" id="UP000440513">
    <property type="component" value="Unassembled WGS sequence"/>
</dbReference>
<accession>A0A7X2P413</accession>
<keyword evidence="2" id="KW-1185">Reference proteome</keyword>
<evidence type="ECO:0000313" key="2">
    <source>
        <dbReference type="Proteomes" id="UP000440513"/>
    </source>
</evidence>